<dbReference type="Pfam" id="PF08443">
    <property type="entry name" value="RimK"/>
    <property type="match status" value="1"/>
</dbReference>
<dbReference type="PROSITE" id="PS50975">
    <property type="entry name" value="ATP_GRASP"/>
    <property type="match status" value="1"/>
</dbReference>
<accession>A0A537JCE4</accession>
<evidence type="ECO:0000313" key="3">
    <source>
        <dbReference type="EMBL" id="TMI81219.1"/>
    </source>
</evidence>
<comment type="caution">
    <text evidence="3">The sequence shown here is derived from an EMBL/GenBank/DDBJ whole genome shotgun (WGS) entry which is preliminary data.</text>
</comment>
<dbReference type="PANTHER" id="PTHR21621:SF0">
    <property type="entry name" value="BETA-CITRYLGLUTAMATE SYNTHASE B-RELATED"/>
    <property type="match status" value="1"/>
</dbReference>
<sequence length="335" mass="36264">MMSSPEPRFGVVYEHPAWFAPLFAELDRREIPHDRIDLSAHAFDPDRRAVPWSLVLNRLSPSAYLRGHGQAIAYGREFLRYLETAGADVVNGSDAFTLEISKVAQVLLLQRLGLRAPRTRVINHPSQAPAAAAGLDFPVIVKPNIGGSGAGMQRFETPEALTRTVDAGLLSPGIDHIGLVQEFLPARGGHIVRVEVLDGRFLYAIKVYPNPEAGFNLCPADICHPDTGAAAPAQAPSADLCPIDLPKVALKVEGYTPPEAVVQDVVAITRAARLDLGGVEYLVNDRDGDVSYYDINALSNFVTDAVRVVGFNPYAALVDYLVARSRLRQPVSSIA</sequence>
<reference evidence="3 4" key="1">
    <citation type="journal article" date="2019" name="Nat. Microbiol.">
        <title>Mediterranean grassland soil C-N compound turnover is dependent on rainfall and depth, and is mediated by genomically divergent microorganisms.</title>
        <authorList>
            <person name="Diamond S."/>
            <person name="Andeer P.F."/>
            <person name="Li Z."/>
            <person name="Crits-Christoph A."/>
            <person name="Burstein D."/>
            <person name="Anantharaman K."/>
            <person name="Lane K.R."/>
            <person name="Thomas B.C."/>
            <person name="Pan C."/>
            <person name="Northen T.R."/>
            <person name="Banfield J.F."/>
        </authorList>
    </citation>
    <scope>NUCLEOTIDE SEQUENCE [LARGE SCALE GENOMIC DNA]</scope>
    <source>
        <strain evidence="3">NP_7</strain>
    </source>
</reference>
<gene>
    <name evidence="3" type="ORF">E6H04_07330</name>
</gene>
<feature type="domain" description="ATP-grasp" evidence="2">
    <location>
        <begin position="106"/>
        <end position="322"/>
    </location>
</feature>
<dbReference type="GO" id="GO:0046872">
    <property type="term" value="F:metal ion binding"/>
    <property type="evidence" value="ECO:0007669"/>
    <property type="project" value="InterPro"/>
</dbReference>
<dbReference type="AlphaFoldDB" id="A0A537JCE4"/>
<dbReference type="InterPro" id="IPR011761">
    <property type="entry name" value="ATP-grasp"/>
</dbReference>
<proteinExistence type="predicted"/>
<dbReference type="InterPro" id="IPR013651">
    <property type="entry name" value="ATP-grasp_RimK-type"/>
</dbReference>
<organism evidence="3 4">
    <name type="scientific">Candidatus Segetimicrobium genomatis</name>
    <dbReference type="NCBI Taxonomy" id="2569760"/>
    <lineage>
        <taxon>Bacteria</taxon>
        <taxon>Bacillati</taxon>
        <taxon>Candidatus Sysuimicrobiota</taxon>
        <taxon>Candidatus Sysuimicrobiia</taxon>
        <taxon>Candidatus Sysuimicrobiales</taxon>
        <taxon>Candidatus Segetimicrobiaceae</taxon>
        <taxon>Candidatus Segetimicrobium</taxon>
    </lineage>
</organism>
<dbReference type="GO" id="GO:0005524">
    <property type="term" value="F:ATP binding"/>
    <property type="evidence" value="ECO:0007669"/>
    <property type="project" value="UniProtKB-UniRule"/>
</dbReference>
<dbReference type="EMBL" id="VBAO01000179">
    <property type="protein sequence ID" value="TMI81219.1"/>
    <property type="molecule type" value="Genomic_DNA"/>
</dbReference>
<keyword evidence="1" id="KW-0067">ATP-binding</keyword>
<dbReference type="PANTHER" id="PTHR21621">
    <property type="entry name" value="RIBOSOMAL PROTEIN S6 MODIFICATION PROTEIN"/>
    <property type="match status" value="1"/>
</dbReference>
<name>A0A537JCE4_9BACT</name>
<dbReference type="Gene3D" id="3.30.470.20">
    <property type="entry name" value="ATP-grasp fold, B domain"/>
    <property type="match status" value="1"/>
</dbReference>
<keyword evidence="1" id="KW-0547">Nucleotide-binding</keyword>
<dbReference type="GO" id="GO:0009432">
    <property type="term" value="P:SOS response"/>
    <property type="evidence" value="ECO:0007669"/>
    <property type="project" value="TreeGrafter"/>
</dbReference>
<evidence type="ECO:0000259" key="2">
    <source>
        <dbReference type="PROSITE" id="PS50975"/>
    </source>
</evidence>
<dbReference type="Proteomes" id="UP000320048">
    <property type="component" value="Unassembled WGS sequence"/>
</dbReference>
<dbReference type="GO" id="GO:0018169">
    <property type="term" value="F:ribosomal S6-glutamic acid ligase activity"/>
    <property type="evidence" value="ECO:0007669"/>
    <property type="project" value="TreeGrafter"/>
</dbReference>
<dbReference type="SUPFAM" id="SSF56059">
    <property type="entry name" value="Glutathione synthetase ATP-binding domain-like"/>
    <property type="match status" value="1"/>
</dbReference>
<evidence type="ECO:0000313" key="4">
    <source>
        <dbReference type="Proteomes" id="UP000320048"/>
    </source>
</evidence>
<evidence type="ECO:0000256" key="1">
    <source>
        <dbReference type="PROSITE-ProRule" id="PRU00409"/>
    </source>
</evidence>
<protein>
    <recommendedName>
        <fullName evidence="2">ATP-grasp domain-containing protein</fullName>
    </recommendedName>
</protein>
<dbReference type="GO" id="GO:0005737">
    <property type="term" value="C:cytoplasm"/>
    <property type="evidence" value="ECO:0007669"/>
    <property type="project" value="TreeGrafter"/>
</dbReference>